<dbReference type="CDD" id="cd08172">
    <property type="entry name" value="GlyDH-like"/>
    <property type="match status" value="1"/>
</dbReference>
<evidence type="ECO:0000256" key="1">
    <source>
        <dbReference type="ARBA" id="ARBA00022723"/>
    </source>
</evidence>
<evidence type="ECO:0000256" key="2">
    <source>
        <dbReference type="ARBA" id="ARBA00023002"/>
    </source>
</evidence>
<organism evidence="6 7">
    <name type="scientific">Serpentinicella alkaliphila</name>
    <dbReference type="NCBI Taxonomy" id="1734049"/>
    <lineage>
        <taxon>Bacteria</taxon>
        <taxon>Bacillati</taxon>
        <taxon>Bacillota</taxon>
        <taxon>Clostridia</taxon>
        <taxon>Peptostreptococcales</taxon>
        <taxon>Natronincolaceae</taxon>
        <taxon>Serpentinicella</taxon>
    </lineage>
</organism>
<reference evidence="6 7" key="1">
    <citation type="submission" date="2019-03" db="EMBL/GenBank/DDBJ databases">
        <title>Genomic Encyclopedia of Type Strains, Phase IV (KMG-IV): sequencing the most valuable type-strain genomes for metagenomic binning, comparative biology and taxonomic classification.</title>
        <authorList>
            <person name="Goeker M."/>
        </authorList>
    </citation>
    <scope>NUCLEOTIDE SEQUENCE [LARGE SCALE GENOMIC DNA]</scope>
    <source>
        <strain evidence="6 7">DSM 100013</strain>
    </source>
</reference>
<accession>A0A4R2TE54</accession>
<evidence type="ECO:0000313" key="6">
    <source>
        <dbReference type="EMBL" id="TCQ01770.1"/>
    </source>
</evidence>
<dbReference type="GO" id="GO:0016614">
    <property type="term" value="F:oxidoreductase activity, acting on CH-OH group of donors"/>
    <property type="evidence" value="ECO:0007669"/>
    <property type="project" value="InterPro"/>
</dbReference>
<protein>
    <submittedName>
        <fullName evidence="6">Putative oxidoreductase</fullName>
    </submittedName>
</protein>
<dbReference type="Proteomes" id="UP000295504">
    <property type="component" value="Unassembled WGS sequence"/>
</dbReference>
<dbReference type="InterPro" id="IPR016205">
    <property type="entry name" value="Glycerol_DH"/>
</dbReference>
<keyword evidence="1 3" id="KW-0479">Metal-binding</keyword>
<feature type="binding site" evidence="4">
    <location>
        <begin position="116"/>
        <end position="119"/>
    </location>
    <ligand>
        <name>NAD(+)</name>
        <dbReference type="ChEBI" id="CHEBI:57540"/>
    </ligand>
</feature>
<feature type="binding site" evidence="4">
    <location>
        <position position="127"/>
    </location>
    <ligand>
        <name>NAD(+)</name>
        <dbReference type="ChEBI" id="CHEBI:57540"/>
    </ligand>
</feature>
<evidence type="ECO:0000259" key="5">
    <source>
        <dbReference type="Pfam" id="PF00465"/>
    </source>
</evidence>
<feature type="binding site" evidence="4">
    <location>
        <position position="125"/>
    </location>
    <ligand>
        <name>NAD(+)</name>
        <dbReference type="ChEBI" id="CHEBI:57540"/>
    </ligand>
</feature>
<comment type="caution">
    <text evidence="6">The sequence shown here is derived from an EMBL/GenBank/DDBJ whole genome shotgun (WGS) entry which is preliminary data.</text>
</comment>
<keyword evidence="7" id="KW-1185">Reference proteome</keyword>
<proteinExistence type="predicted"/>
<dbReference type="AlphaFoldDB" id="A0A4R2TE54"/>
<gene>
    <name evidence="6" type="ORF">EDD79_102346</name>
</gene>
<dbReference type="RefSeq" id="WP_132848779.1">
    <property type="nucleotide sequence ID" value="NZ_CP058648.1"/>
</dbReference>
<dbReference type="EMBL" id="SLYC01000023">
    <property type="protein sequence ID" value="TCQ01770.1"/>
    <property type="molecule type" value="Genomic_DNA"/>
</dbReference>
<keyword evidence="3" id="KW-0862">Zinc</keyword>
<feature type="binding site" evidence="3">
    <location>
        <position position="272"/>
    </location>
    <ligand>
        <name>glycerol</name>
        <dbReference type="ChEBI" id="CHEBI:17754"/>
    </ligand>
</feature>
<dbReference type="PANTHER" id="PTHR43616">
    <property type="entry name" value="GLYCEROL DEHYDROGENASE"/>
    <property type="match status" value="1"/>
</dbReference>
<dbReference type="PIRSF" id="PIRSF000112">
    <property type="entry name" value="Glycerol_dehydrogenase"/>
    <property type="match status" value="1"/>
</dbReference>
<evidence type="ECO:0000313" key="7">
    <source>
        <dbReference type="Proteomes" id="UP000295504"/>
    </source>
</evidence>
<sequence>MGTLQVQGSPSYYACELNILDNLEELLLRYRFKSGVVLHGEKSWAVTEPYFPKFKEIPLLFERYNGECSENEIQRLTEKYINKGFDFIVGIGGGKVIDLAKAVAFEINKDVILIPTLASTCAAWTPLSVIYNDYGEYVKYTIFPRNNLMVLVEPRILLNSPTNYLKAGIGDTLAKLYESVALTKHIESPRLPIQLALKTAEVIQEVLLKYSQRALFDLDRSFLSDELLKVFETIIVAGGLVGGLGDEYGRIAAAHSIHNALTKFTETHSLLHGEKVAYGILAQLSLENKFDEIERLIPFFKNLDLPYSLNIIGLDVHREEVLNTLAKATLSPGESIHFMKGSFSEEDIIGAIVNLENFIQQIN</sequence>
<dbReference type="GO" id="GO:0046872">
    <property type="term" value="F:metal ion binding"/>
    <property type="evidence" value="ECO:0007669"/>
    <property type="project" value="UniProtKB-KW"/>
</dbReference>
<dbReference type="OrthoDB" id="5198708at2"/>
<feature type="binding site" evidence="4">
    <location>
        <position position="131"/>
    </location>
    <ligand>
        <name>NAD(+)</name>
        <dbReference type="ChEBI" id="CHEBI:57540"/>
    </ligand>
</feature>
<evidence type="ECO:0000256" key="3">
    <source>
        <dbReference type="PIRSR" id="PIRSR000112-1"/>
    </source>
</evidence>
<feature type="domain" description="Alcohol dehydrogenase iron-type/glycerol dehydrogenase GldA" evidence="5">
    <location>
        <begin position="11"/>
        <end position="145"/>
    </location>
</feature>
<dbReference type="InterPro" id="IPR001670">
    <property type="entry name" value="ADH_Fe/GldA"/>
</dbReference>
<feature type="binding site" evidence="4">
    <location>
        <begin position="94"/>
        <end position="98"/>
    </location>
    <ligand>
        <name>NAD(+)</name>
        <dbReference type="ChEBI" id="CHEBI:57540"/>
    </ligand>
</feature>
<dbReference type="SUPFAM" id="SSF56796">
    <property type="entry name" value="Dehydroquinate synthase-like"/>
    <property type="match status" value="1"/>
</dbReference>
<dbReference type="Pfam" id="PF00465">
    <property type="entry name" value="Fe-ADH"/>
    <property type="match status" value="1"/>
</dbReference>
<dbReference type="Gene3D" id="3.40.50.1970">
    <property type="match status" value="1"/>
</dbReference>
<keyword evidence="4" id="KW-0520">NAD</keyword>
<comment type="cofactor">
    <cofactor evidence="3">
        <name>Zn(2+)</name>
        <dbReference type="ChEBI" id="CHEBI:29105"/>
    </cofactor>
    <text evidence="3">Binds 1 zinc ion per subunit.</text>
</comment>
<keyword evidence="2" id="KW-0560">Oxidoreductase</keyword>
<dbReference type="PANTHER" id="PTHR43616:SF3">
    <property type="entry name" value="HYDROXYCARBOXYLATE DEHYDROGENASE A"/>
    <property type="match status" value="1"/>
</dbReference>
<feature type="binding site" evidence="3">
    <location>
        <position position="255"/>
    </location>
    <ligand>
        <name>glycerol</name>
        <dbReference type="ChEBI" id="CHEBI:17754"/>
    </ligand>
</feature>
<evidence type="ECO:0000256" key="4">
    <source>
        <dbReference type="PIRSR" id="PIRSR000112-3"/>
    </source>
</evidence>
<dbReference type="Gene3D" id="1.20.1090.10">
    <property type="entry name" value="Dehydroquinate synthase-like - alpha domain"/>
    <property type="match status" value="1"/>
</dbReference>
<name>A0A4R2TE54_9FIRM</name>
<feature type="binding site" evidence="3">
    <location>
        <position position="171"/>
    </location>
    <ligand>
        <name>glycerol</name>
        <dbReference type="ChEBI" id="CHEBI:17754"/>
    </ligand>
</feature>